<dbReference type="SMART" id="SM00388">
    <property type="entry name" value="HisKA"/>
    <property type="match status" value="1"/>
</dbReference>
<dbReference type="RefSeq" id="WP_065307676.1">
    <property type="nucleotide sequence ID" value="NZ_LOCQ01000052.1"/>
</dbReference>
<dbReference type="Proteomes" id="UP000092713">
    <property type="component" value="Unassembled WGS sequence"/>
</dbReference>
<dbReference type="InterPro" id="IPR005467">
    <property type="entry name" value="His_kinase_dom"/>
</dbReference>
<dbReference type="Pfam" id="PF00512">
    <property type="entry name" value="HisKA"/>
    <property type="match status" value="1"/>
</dbReference>
<dbReference type="OrthoDB" id="9804645at2"/>
<comment type="caution">
    <text evidence="14">The sequence shown here is derived from an EMBL/GenBank/DDBJ whole genome shotgun (WGS) entry which is preliminary data.</text>
</comment>
<dbReference type="Pfam" id="PF00672">
    <property type="entry name" value="HAMP"/>
    <property type="match status" value="1"/>
</dbReference>
<keyword evidence="9" id="KW-0902">Two-component regulatory system</keyword>
<dbReference type="CDD" id="cd00082">
    <property type="entry name" value="HisKA"/>
    <property type="match status" value="1"/>
</dbReference>
<dbReference type="EC" id="2.7.13.3" evidence="3"/>
<dbReference type="InterPro" id="IPR036097">
    <property type="entry name" value="HisK_dim/P_sf"/>
</dbReference>
<evidence type="ECO:0000259" key="13">
    <source>
        <dbReference type="PROSITE" id="PS50885"/>
    </source>
</evidence>
<keyword evidence="6 11" id="KW-0812">Transmembrane</keyword>
<dbReference type="STRING" id="1747903.ASR47_101189"/>
<dbReference type="PRINTS" id="PR00344">
    <property type="entry name" value="BCTRLSENSOR"/>
</dbReference>
<dbReference type="InterPro" id="IPR003660">
    <property type="entry name" value="HAMP_dom"/>
</dbReference>
<dbReference type="Pfam" id="PF02518">
    <property type="entry name" value="HATPase_c"/>
    <property type="match status" value="1"/>
</dbReference>
<feature type="transmembrane region" description="Helical" evidence="11">
    <location>
        <begin position="16"/>
        <end position="43"/>
    </location>
</feature>
<keyword evidence="7 14" id="KW-0418">Kinase</keyword>
<evidence type="ECO:0000256" key="4">
    <source>
        <dbReference type="ARBA" id="ARBA00022553"/>
    </source>
</evidence>
<evidence type="ECO:0000256" key="10">
    <source>
        <dbReference type="ARBA" id="ARBA00023136"/>
    </source>
</evidence>
<evidence type="ECO:0000256" key="1">
    <source>
        <dbReference type="ARBA" id="ARBA00000085"/>
    </source>
</evidence>
<protein>
    <recommendedName>
        <fullName evidence="3">histidine kinase</fullName>
        <ecNumber evidence="3">2.7.13.3</ecNumber>
    </recommendedName>
</protein>
<dbReference type="PATRIC" id="fig|1747903.4.peg.3304"/>
<dbReference type="GO" id="GO:0000155">
    <property type="term" value="F:phosphorelay sensor kinase activity"/>
    <property type="evidence" value="ECO:0007669"/>
    <property type="project" value="InterPro"/>
</dbReference>
<evidence type="ECO:0000256" key="7">
    <source>
        <dbReference type="ARBA" id="ARBA00022777"/>
    </source>
</evidence>
<evidence type="ECO:0000256" key="9">
    <source>
        <dbReference type="ARBA" id="ARBA00023012"/>
    </source>
</evidence>
<evidence type="ECO:0000256" key="11">
    <source>
        <dbReference type="SAM" id="Phobius"/>
    </source>
</evidence>
<reference evidence="14 15" key="1">
    <citation type="submission" date="2016-04" db="EMBL/GenBank/DDBJ databases">
        <title>Draft genome sequence of Janthinobacterium psychrotolerans sp. nov., isolated from freshwater sediments in Denmark.</title>
        <authorList>
            <person name="Gong X."/>
            <person name="Skrivergaard S."/>
            <person name="Korsgaard B.S."/>
            <person name="Schreiber L."/>
            <person name="Marshall I.P."/>
            <person name="Finster K."/>
            <person name="Schramm A."/>
        </authorList>
    </citation>
    <scope>NUCLEOTIDE SEQUENCE [LARGE SCALE GENOMIC DNA]</scope>
    <source>
        <strain evidence="14 15">S3-2</strain>
    </source>
</reference>
<gene>
    <name evidence="14" type="ORF">ASR47_101189</name>
</gene>
<evidence type="ECO:0000256" key="8">
    <source>
        <dbReference type="ARBA" id="ARBA00022989"/>
    </source>
</evidence>
<feature type="domain" description="Histidine kinase" evidence="12">
    <location>
        <begin position="183"/>
        <end position="397"/>
    </location>
</feature>
<evidence type="ECO:0000256" key="6">
    <source>
        <dbReference type="ARBA" id="ARBA00022692"/>
    </source>
</evidence>
<dbReference type="PROSITE" id="PS50109">
    <property type="entry name" value="HIS_KIN"/>
    <property type="match status" value="1"/>
</dbReference>
<dbReference type="SMART" id="SM00387">
    <property type="entry name" value="HATPase_c"/>
    <property type="match status" value="1"/>
</dbReference>
<dbReference type="GO" id="GO:0005886">
    <property type="term" value="C:plasma membrane"/>
    <property type="evidence" value="ECO:0007669"/>
    <property type="project" value="TreeGrafter"/>
</dbReference>
<keyword evidence="8 11" id="KW-1133">Transmembrane helix</keyword>
<dbReference type="SUPFAM" id="SSF55874">
    <property type="entry name" value="ATPase domain of HSP90 chaperone/DNA topoisomerase II/histidine kinase"/>
    <property type="match status" value="1"/>
</dbReference>
<dbReference type="InterPro" id="IPR003661">
    <property type="entry name" value="HisK_dim/P_dom"/>
</dbReference>
<feature type="transmembrane region" description="Helical" evidence="11">
    <location>
        <begin position="98"/>
        <end position="118"/>
    </location>
</feature>
<dbReference type="InterPro" id="IPR003594">
    <property type="entry name" value="HATPase_dom"/>
</dbReference>
<dbReference type="Gene3D" id="6.10.340.10">
    <property type="match status" value="1"/>
</dbReference>
<dbReference type="Gene3D" id="1.10.287.130">
    <property type="match status" value="1"/>
</dbReference>
<dbReference type="InterPro" id="IPR004358">
    <property type="entry name" value="Sig_transdc_His_kin-like_C"/>
</dbReference>
<dbReference type="PANTHER" id="PTHR45436">
    <property type="entry name" value="SENSOR HISTIDINE KINASE YKOH"/>
    <property type="match status" value="1"/>
</dbReference>
<name>A0A1A7C5W7_9BURK</name>
<dbReference type="SMART" id="SM00304">
    <property type="entry name" value="HAMP"/>
    <property type="match status" value="1"/>
</dbReference>
<dbReference type="InterPro" id="IPR036890">
    <property type="entry name" value="HATPase_C_sf"/>
</dbReference>
<keyword evidence="10 11" id="KW-0472">Membrane</keyword>
<evidence type="ECO:0000259" key="12">
    <source>
        <dbReference type="PROSITE" id="PS50109"/>
    </source>
</evidence>
<accession>A0A1A7C5W7</accession>
<evidence type="ECO:0000256" key="5">
    <source>
        <dbReference type="ARBA" id="ARBA00022679"/>
    </source>
</evidence>
<sequence length="405" mass="44269">MKAGTSGRGEPISAPLWWWVGLRMSALAVGAVLAIAAGMWLYFQLDDERLLRKMPVAERQEFEQLRLHPKQNEARLWQLIQKQGPANRFLPGLANPDWIALLVMVAATVPVLVLLGLWTARPLSRQFTRVADAARSVSHGDFATRVGVTKAAPQELTELANNFNDMTMRLQQYEREVRASSAVLAHELRTPLNAAMGRVQGMLDGVFPLEAAQLQAVHRQLDEINRLISDLYLVSLARAGQLVLEREVFCLRELLAERLGWIAPRLQQAGMLLLWPEATALTVHADRGRIGQLLSVLLDNVLRYAADGKLMEITARRVGTMVEICVGDRGAGVAEDQLPAMLDRFWRAERSRARDCGGSGLGLAIAAAICQAHGGDLACRNRQGGGLAVTARLPTAFAAGTPGSS</sequence>
<keyword evidence="4" id="KW-0597">Phosphoprotein</keyword>
<dbReference type="AlphaFoldDB" id="A0A1A7C5W7"/>
<dbReference type="PANTHER" id="PTHR45436:SF5">
    <property type="entry name" value="SENSOR HISTIDINE KINASE TRCS"/>
    <property type="match status" value="1"/>
</dbReference>
<dbReference type="EMBL" id="LOCQ01000052">
    <property type="protein sequence ID" value="OBV39698.1"/>
    <property type="molecule type" value="Genomic_DNA"/>
</dbReference>
<dbReference type="InterPro" id="IPR050428">
    <property type="entry name" value="TCS_sensor_his_kinase"/>
</dbReference>
<feature type="domain" description="HAMP" evidence="13">
    <location>
        <begin position="121"/>
        <end position="175"/>
    </location>
</feature>
<organism evidence="14 15">
    <name type="scientific">Janthinobacterium psychrotolerans</name>
    <dbReference type="NCBI Taxonomy" id="1747903"/>
    <lineage>
        <taxon>Bacteria</taxon>
        <taxon>Pseudomonadati</taxon>
        <taxon>Pseudomonadota</taxon>
        <taxon>Betaproteobacteria</taxon>
        <taxon>Burkholderiales</taxon>
        <taxon>Oxalobacteraceae</taxon>
        <taxon>Janthinobacterium</taxon>
    </lineage>
</organism>
<dbReference type="Gene3D" id="3.30.565.10">
    <property type="entry name" value="Histidine kinase-like ATPase, C-terminal domain"/>
    <property type="match status" value="1"/>
</dbReference>
<dbReference type="CDD" id="cd06225">
    <property type="entry name" value="HAMP"/>
    <property type="match status" value="1"/>
</dbReference>
<dbReference type="PROSITE" id="PS50885">
    <property type="entry name" value="HAMP"/>
    <property type="match status" value="1"/>
</dbReference>
<comment type="subcellular location">
    <subcellularLocation>
        <location evidence="2">Membrane</location>
    </subcellularLocation>
</comment>
<keyword evidence="15" id="KW-1185">Reference proteome</keyword>
<dbReference type="SUPFAM" id="SSF47384">
    <property type="entry name" value="Homodimeric domain of signal transducing histidine kinase"/>
    <property type="match status" value="1"/>
</dbReference>
<evidence type="ECO:0000313" key="14">
    <source>
        <dbReference type="EMBL" id="OBV39698.1"/>
    </source>
</evidence>
<evidence type="ECO:0000256" key="2">
    <source>
        <dbReference type="ARBA" id="ARBA00004370"/>
    </source>
</evidence>
<proteinExistence type="predicted"/>
<keyword evidence="5" id="KW-0808">Transferase</keyword>
<evidence type="ECO:0000313" key="15">
    <source>
        <dbReference type="Proteomes" id="UP000092713"/>
    </source>
</evidence>
<comment type="catalytic activity">
    <reaction evidence="1">
        <text>ATP + protein L-histidine = ADP + protein N-phospho-L-histidine.</text>
        <dbReference type="EC" id="2.7.13.3"/>
    </reaction>
</comment>
<evidence type="ECO:0000256" key="3">
    <source>
        <dbReference type="ARBA" id="ARBA00012438"/>
    </source>
</evidence>